<accession>A0A0C2G8R3</accession>
<evidence type="ECO:0000259" key="1">
    <source>
        <dbReference type="Pfam" id="PF25525"/>
    </source>
</evidence>
<name>A0A0C2G8R3_9BILA</name>
<dbReference type="AlphaFoldDB" id="A0A0C2G8R3"/>
<proteinExistence type="predicted"/>
<dbReference type="Pfam" id="PF25525">
    <property type="entry name" value="Ubiquitin_PRKD1_N"/>
    <property type="match status" value="1"/>
</dbReference>
<feature type="non-terminal residue" evidence="2">
    <location>
        <position position="1"/>
    </location>
</feature>
<dbReference type="Proteomes" id="UP000054047">
    <property type="component" value="Unassembled WGS sequence"/>
</dbReference>
<evidence type="ECO:0000313" key="2">
    <source>
        <dbReference type="EMBL" id="KIH53366.1"/>
    </source>
</evidence>
<evidence type="ECO:0000313" key="3">
    <source>
        <dbReference type="Proteomes" id="UP000054047"/>
    </source>
</evidence>
<reference evidence="2 3" key="1">
    <citation type="submission" date="2013-12" db="EMBL/GenBank/DDBJ databases">
        <title>Draft genome of the parsitic nematode Ancylostoma duodenale.</title>
        <authorList>
            <person name="Mitreva M."/>
        </authorList>
    </citation>
    <scope>NUCLEOTIDE SEQUENCE [LARGE SCALE GENOMIC DNA]</scope>
    <source>
        <strain evidence="2 3">Zhejiang</strain>
    </source>
</reference>
<gene>
    <name evidence="2" type="ORF">ANCDUO_16509</name>
</gene>
<organism evidence="2 3">
    <name type="scientific">Ancylostoma duodenale</name>
    <dbReference type="NCBI Taxonomy" id="51022"/>
    <lineage>
        <taxon>Eukaryota</taxon>
        <taxon>Metazoa</taxon>
        <taxon>Ecdysozoa</taxon>
        <taxon>Nematoda</taxon>
        <taxon>Chromadorea</taxon>
        <taxon>Rhabditida</taxon>
        <taxon>Rhabditina</taxon>
        <taxon>Rhabditomorpha</taxon>
        <taxon>Strongyloidea</taxon>
        <taxon>Ancylostomatidae</taxon>
        <taxon>Ancylostomatinae</taxon>
        <taxon>Ancylostoma</taxon>
    </lineage>
</organism>
<keyword evidence="3" id="KW-1185">Reference proteome</keyword>
<dbReference type="InterPro" id="IPR057764">
    <property type="entry name" value="Ubiquitin_PRKD1-3_N"/>
</dbReference>
<sequence>LCYTDSSFNQQEKYYKEVDHTLSSVMNGLTFQLQSGIHKRTLTIDSPEISLRDLRSEAYKFIQDIELFLSSCQKSGKEGKLHGVQPKALK</sequence>
<dbReference type="EMBL" id="KN741390">
    <property type="protein sequence ID" value="KIH53366.1"/>
    <property type="molecule type" value="Genomic_DNA"/>
</dbReference>
<feature type="domain" description="Serine/threonine-protein kinase D1-3-like ubiquitin-like" evidence="1">
    <location>
        <begin position="29"/>
        <end position="64"/>
    </location>
</feature>
<protein>
    <recommendedName>
        <fullName evidence="1">Serine/threonine-protein kinase D1-3-like ubiquitin-like domain-containing protein</fullName>
    </recommendedName>
</protein>
<dbReference type="OrthoDB" id="74314at2759"/>